<dbReference type="CDD" id="cd10030">
    <property type="entry name" value="UDG-F4_TTUDGA_SPO1dp_like"/>
    <property type="match status" value="1"/>
</dbReference>
<reference evidence="11 12" key="1">
    <citation type="submission" date="2019-07" db="EMBL/GenBank/DDBJ databases">
        <title>Complete Genome Sequence and Methylome Analysis of Nocardia otitidis-caviarum NEB252.</title>
        <authorList>
            <person name="Fomenkov A."/>
            <person name="Anton B.P."/>
            <person name="Vincze T."/>
            <person name="Roberts R.J."/>
        </authorList>
    </citation>
    <scope>NUCLEOTIDE SEQUENCE [LARGE SCALE GENOMIC DNA]</scope>
    <source>
        <strain evidence="11 12">NEB252</strain>
    </source>
</reference>
<dbReference type="InterPro" id="IPR051536">
    <property type="entry name" value="UDG_Type-4/5"/>
</dbReference>
<keyword evidence="8" id="KW-0411">Iron-sulfur</keyword>
<dbReference type="SMART" id="SM00987">
    <property type="entry name" value="UreE_C"/>
    <property type="match status" value="1"/>
</dbReference>
<dbReference type="Gene3D" id="3.40.470.10">
    <property type="entry name" value="Uracil-DNA glycosylase-like domain"/>
    <property type="match status" value="1"/>
</dbReference>
<keyword evidence="7" id="KW-0408">Iron</keyword>
<dbReference type="GO" id="GO:0097506">
    <property type="term" value="F:deaminated base DNA N-glycosylase activity"/>
    <property type="evidence" value="ECO:0007669"/>
    <property type="project" value="UniProtKB-ARBA"/>
</dbReference>
<dbReference type="AlphaFoldDB" id="A0A516NID8"/>
<dbReference type="SUPFAM" id="SSF52141">
    <property type="entry name" value="Uracil-DNA glycosylase-like"/>
    <property type="match status" value="1"/>
</dbReference>
<evidence type="ECO:0000313" key="11">
    <source>
        <dbReference type="EMBL" id="QDP78678.1"/>
    </source>
</evidence>
<dbReference type="GO" id="GO:0051539">
    <property type="term" value="F:4 iron, 4 sulfur cluster binding"/>
    <property type="evidence" value="ECO:0007669"/>
    <property type="project" value="UniProtKB-KW"/>
</dbReference>
<dbReference type="PANTHER" id="PTHR33693:SF9">
    <property type="entry name" value="TYPE-4 URACIL-DNA GLYCOSYLASE"/>
    <property type="match status" value="1"/>
</dbReference>
<evidence type="ECO:0000256" key="3">
    <source>
        <dbReference type="ARBA" id="ARBA00022485"/>
    </source>
</evidence>
<sequence>MTAAEFVPEHADLATLRRAARDCRGCELYHDATQTVFGEGPPDARVVMIGEQPGDREDLDGHPFVGPSGRLLDRALEEAGLDRETVYLTNAVKHFKFTERGKRRIHQRPGRTEIVACAPWLTAELDDIRPELVVCLGAVAAQAVLGSDFRVTRMRGQVVAADDYRAVATVHPSAVLRDPDRERAYRGFLADLRVVARELRPGELRPGELRP</sequence>
<keyword evidence="3" id="KW-0004">4Fe-4S</keyword>
<keyword evidence="4" id="KW-0479">Metal-binding</keyword>
<evidence type="ECO:0000256" key="8">
    <source>
        <dbReference type="ARBA" id="ARBA00023014"/>
    </source>
</evidence>
<evidence type="ECO:0000259" key="10">
    <source>
        <dbReference type="SMART" id="SM00986"/>
    </source>
</evidence>
<keyword evidence="9" id="KW-0234">DNA repair</keyword>
<evidence type="ECO:0000256" key="6">
    <source>
        <dbReference type="ARBA" id="ARBA00022801"/>
    </source>
</evidence>
<evidence type="ECO:0000256" key="4">
    <source>
        <dbReference type="ARBA" id="ARBA00022723"/>
    </source>
</evidence>
<dbReference type="KEGG" id="nod:FOH10_07915"/>
<evidence type="ECO:0000256" key="5">
    <source>
        <dbReference type="ARBA" id="ARBA00022763"/>
    </source>
</evidence>
<dbReference type="EMBL" id="CP041695">
    <property type="protein sequence ID" value="QDP78678.1"/>
    <property type="molecule type" value="Genomic_DNA"/>
</dbReference>
<keyword evidence="6" id="KW-0378">Hydrolase</keyword>
<dbReference type="InterPro" id="IPR005122">
    <property type="entry name" value="Uracil-DNA_glycosylase-like"/>
</dbReference>
<name>A0A516NID8_9NOCA</name>
<comment type="similarity">
    <text evidence="1">Belongs to the uracil-DNA glycosylase (UDG) superfamily. Type 4 (UDGa) family.</text>
</comment>
<dbReference type="GO" id="GO:0006281">
    <property type="term" value="P:DNA repair"/>
    <property type="evidence" value="ECO:0007669"/>
    <property type="project" value="UniProtKB-KW"/>
</dbReference>
<gene>
    <name evidence="11" type="ORF">FOH10_07915</name>
</gene>
<dbReference type="InterPro" id="IPR005273">
    <property type="entry name" value="Ura-DNA_glyco_family4"/>
</dbReference>
<protein>
    <recommendedName>
        <fullName evidence="2">Type-4 uracil-DNA glycosylase</fullName>
    </recommendedName>
</protein>
<evidence type="ECO:0000313" key="12">
    <source>
        <dbReference type="Proteomes" id="UP000317039"/>
    </source>
</evidence>
<proteinExistence type="inferred from homology"/>
<dbReference type="Pfam" id="PF03167">
    <property type="entry name" value="UDG"/>
    <property type="match status" value="1"/>
</dbReference>
<keyword evidence="5" id="KW-0227">DNA damage</keyword>
<dbReference type="Proteomes" id="UP000317039">
    <property type="component" value="Chromosome"/>
</dbReference>
<dbReference type="RefSeq" id="WP_143980235.1">
    <property type="nucleotide sequence ID" value="NZ_CP041695.1"/>
</dbReference>
<dbReference type="PANTHER" id="PTHR33693">
    <property type="entry name" value="TYPE-5 URACIL-DNA GLYCOSYLASE"/>
    <property type="match status" value="1"/>
</dbReference>
<evidence type="ECO:0000256" key="9">
    <source>
        <dbReference type="ARBA" id="ARBA00023204"/>
    </source>
</evidence>
<accession>A0A516NID8</accession>
<dbReference type="SMART" id="SM00986">
    <property type="entry name" value="UDG"/>
    <property type="match status" value="1"/>
</dbReference>
<dbReference type="GO" id="GO:0046872">
    <property type="term" value="F:metal ion binding"/>
    <property type="evidence" value="ECO:0007669"/>
    <property type="project" value="UniProtKB-KW"/>
</dbReference>
<evidence type="ECO:0000256" key="1">
    <source>
        <dbReference type="ARBA" id="ARBA00006521"/>
    </source>
</evidence>
<evidence type="ECO:0000256" key="7">
    <source>
        <dbReference type="ARBA" id="ARBA00023004"/>
    </source>
</evidence>
<evidence type="ECO:0000256" key="2">
    <source>
        <dbReference type="ARBA" id="ARBA00019403"/>
    </source>
</evidence>
<feature type="domain" description="Uracil-DNA glycosylase-like" evidence="10">
    <location>
        <begin position="37"/>
        <end position="193"/>
    </location>
</feature>
<dbReference type="GeneID" id="80332321"/>
<dbReference type="NCBIfam" id="TIGR03914">
    <property type="entry name" value="UDG_fam_dom"/>
    <property type="match status" value="1"/>
</dbReference>
<dbReference type="NCBIfam" id="TIGR00758">
    <property type="entry name" value="UDG_fam4"/>
    <property type="match status" value="1"/>
</dbReference>
<dbReference type="InterPro" id="IPR036895">
    <property type="entry name" value="Uracil-DNA_glycosylase-like_sf"/>
</dbReference>
<organism evidence="11 12">
    <name type="scientific">Nocardia otitidiscaviarum</name>
    <dbReference type="NCBI Taxonomy" id="1823"/>
    <lineage>
        <taxon>Bacteria</taxon>
        <taxon>Bacillati</taxon>
        <taxon>Actinomycetota</taxon>
        <taxon>Actinomycetes</taxon>
        <taxon>Mycobacteriales</taxon>
        <taxon>Nocardiaceae</taxon>
        <taxon>Nocardia</taxon>
    </lineage>
</organism>